<evidence type="ECO:0000313" key="2">
    <source>
        <dbReference type="Proteomes" id="UP001549076"/>
    </source>
</evidence>
<sequence>MGGIMRSFRRLDRHVRFRGERKVCLDVRDEGAFLPFGPQLSHD</sequence>
<dbReference type="EMBL" id="JBEPML010000006">
    <property type="protein sequence ID" value="MET3791890.1"/>
    <property type="molecule type" value="Genomic_DNA"/>
</dbReference>
<protein>
    <submittedName>
        <fullName evidence="1">Uncharacterized protein</fullName>
    </submittedName>
</protein>
<gene>
    <name evidence="1" type="ORF">ABID37_002100</name>
</gene>
<evidence type="ECO:0000313" key="1">
    <source>
        <dbReference type="EMBL" id="MET3791890.1"/>
    </source>
</evidence>
<reference evidence="1 2" key="1">
    <citation type="submission" date="2024-06" db="EMBL/GenBank/DDBJ databases">
        <title>Genomic Encyclopedia of Type Strains, Phase IV (KMG-IV): sequencing the most valuable type-strain genomes for metagenomic binning, comparative biology and taxonomic classification.</title>
        <authorList>
            <person name="Goeker M."/>
        </authorList>
    </citation>
    <scope>NUCLEOTIDE SEQUENCE [LARGE SCALE GENOMIC DNA]</scope>
    <source>
        <strain evidence="1 2">DSM 27865</strain>
    </source>
</reference>
<comment type="caution">
    <text evidence="1">The sequence shown here is derived from an EMBL/GenBank/DDBJ whole genome shotgun (WGS) entry which is preliminary data.</text>
</comment>
<keyword evidence="2" id="KW-1185">Reference proteome</keyword>
<dbReference type="Proteomes" id="UP001549076">
    <property type="component" value="Unassembled WGS sequence"/>
</dbReference>
<proteinExistence type="predicted"/>
<accession>A0ABV2MYL4</accession>
<organism evidence="1 2">
    <name type="scientific">Aquamicrobium terrae</name>
    <dbReference type="NCBI Taxonomy" id="1324945"/>
    <lineage>
        <taxon>Bacteria</taxon>
        <taxon>Pseudomonadati</taxon>
        <taxon>Pseudomonadota</taxon>
        <taxon>Alphaproteobacteria</taxon>
        <taxon>Hyphomicrobiales</taxon>
        <taxon>Phyllobacteriaceae</taxon>
        <taxon>Aquamicrobium</taxon>
    </lineage>
</organism>
<name>A0ABV2MYL4_9HYPH</name>